<dbReference type="EMBL" id="JBHTAH010000002">
    <property type="protein sequence ID" value="MFC7068566.1"/>
    <property type="molecule type" value="Genomic_DNA"/>
</dbReference>
<feature type="domain" description="Halobacterial output" evidence="2">
    <location>
        <begin position="45"/>
        <end position="120"/>
    </location>
</feature>
<evidence type="ECO:0000259" key="2">
    <source>
        <dbReference type="Pfam" id="PF18545"/>
    </source>
</evidence>
<dbReference type="AlphaFoldDB" id="A0ABD5WB67"/>
<evidence type="ECO:0000313" key="4">
    <source>
        <dbReference type="Proteomes" id="UP001596461"/>
    </source>
</evidence>
<organism evidence="3 4">
    <name type="scientific">Halobaculum lipolyticum</name>
    <dbReference type="NCBI Taxonomy" id="3032001"/>
    <lineage>
        <taxon>Archaea</taxon>
        <taxon>Methanobacteriati</taxon>
        <taxon>Methanobacteriota</taxon>
        <taxon>Stenosarchaea group</taxon>
        <taxon>Halobacteria</taxon>
        <taxon>Halobacteriales</taxon>
        <taxon>Haloferacaceae</taxon>
        <taxon>Halobaculum</taxon>
    </lineage>
</organism>
<dbReference type="GeneID" id="81126917"/>
<protein>
    <submittedName>
        <fullName evidence="3">HalOD1 output domain-containing protein</fullName>
    </submittedName>
</protein>
<dbReference type="Proteomes" id="UP001596461">
    <property type="component" value="Unassembled WGS sequence"/>
</dbReference>
<comment type="caution">
    <text evidence="3">The sequence shown here is derived from an EMBL/GenBank/DDBJ whole genome shotgun (WGS) entry which is preliminary data.</text>
</comment>
<accession>A0ABD5WB67</accession>
<sequence>MAKDSAEESTGVNATNDDGATGESVPQDIGWNLLEQRAFDVESGDGLTTTIVYAVADAEGIEPKHLKHPPLFDVVDTAALEAAFFGNHGNGRSHDPNSSTEFMYRDYRVVVRSDGWVQVYERSTE</sequence>
<dbReference type="InterPro" id="IPR040624">
    <property type="entry name" value="HalOD1"/>
</dbReference>
<proteinExistence type="predicted"/>
<gene>
    <name evidence="3" type="ORF">ACFQL9_02850</name>
</gene>
<dbReference type="RefSeq" id="WP_284033624.1">
    <property type="nucleotide sequence ID" value="NZ_CP126155.1"/>
</dbReference>
<feature type="region of interest" description="Disordered" evidence="1">
    <location>
        <begin position="1"/>
        <end position="27"/>
    </location>
</feature>
<dbReference type="Pfam" id="PF18545">
    <property type="entry name" value="HalOD1"/>
    <property type="match status" value="1"/>
</dbReference>
<feature type="compositionally biased region" description="Polar residues" evidence="1">
    <location>
        <begin position="8"/>
        <end position="18"/>
    </location>
</feature>
<name>A0ABD5WB67_9EURY</name>
<evidence type="ECO:0000313" key="3">
    <source>
        <dbReference type="EMBL" id="MFC7068566.1"/>
    </source>
</evidence>
<keyword evidence="4" id="KW-1185">Reference proteome</keyword>
<reference evidence="3 4" key="1">
    <citation type="journal article" date="2019" name="Int. J. Syst. Evol. Microbiol.">
        <title>The Global Catalogue of Microorganisms (GCM) 10K type strain sequencing project: providing services to taxonomists for standard genome sequencing and annotation.</title>
        <authorList>
            <consortium name="The Broad Institute Genomics Platform"/>
            <consortium name="The Broad Institute Genome Sequencing Center for Infectious Disease"/>
            <person name="Wu L."/>
            <person name="Ma J."/>
        </authorList>
    </citation>
    <scope>NUCLEOTIDE SEQUENCE [LARGE SCALE GENOMIC DNA]</scope>
    <source>
        <strain evidence="3 4">DT31</strain>
    </source>
</reference>
<evidence type="ECO:0000256" key="1">
    <source>
        <dbReference type="SAM" id="MobiDB-lite"/>
    </source>
</evidence>